<dbReference type="STRING" id="121292.AU252_01495"/>
<dbReference type="SUPFAM" id="SSF56796">
    <property type="entry name" value="Dehydroquinate synthase-like"/>
    <property type="match status" value="1"/>
</dbReference>
<evidence type="ECO:0000256" key="1">
    <source>
        <dbReference type="ARBA" id="ARBA00007358"/>
    </source>
</evidence>
<dbReference type="PROSITE" id="PS00060">
    <property type="entry name" value="ADH_IRON_2"/>
    <property type="match status" value="1"/>
</dbReference>
<dbReference type="InterPro" id="IPR001670">
    <property type="entry name" value="ADH_Fe/GldA"/>
</dbReference>
<evidence type="ECO:0000256" key="2">
    <source>
        <dbReference type="ARBA" id="ARBA00023002"/>
    </source>
</evidence>
<dbReference type="Gene3D" id="1.20.1090.10">
    <property type="entry name" value="Dehydroquinate synthase-like - alpha domain"/>
    <property type="match status" value="1"/>
</dbReference>
<dbReference type="CDD" id="cd08192">
    <property type="entry name" value="MAR-like"/>
    <property type="match status" value="1"/>
</dbReference>
<evidence type="ECO:0000259" key="5">
    <source>
        <dbReference type="Pfam" id="PF25137"/>
    </source>
</evidence>
<sequence length="389" mass="41528">MNRSTVELPDMRRVRIGEALADAIDNESQILGANRIFIVSSSTLNNKTDEIEKVKKALGSRVVGVFDAVRPHVPREDVISAAHAAKEGGPDLLVSIGGGSAADLTKILSLALEHEIRSTDEMDNYHLIVNSDRSVTSPSFAGPTIPVVIAPTTLAGGEFNPMSGSTDDVTNVKHAYTHPGMTPKAIILDPALTLYTPEWLWLSTGVRALDHAFETLGSLESNGYFDGMAMNAIRMLSEGLQRVKADPADLEARQMCQVGAWSSMVSIVGGLNMGISHAVGHALGGAFKVPHGYTSCVMAPFALSFNEVVNADRQSLISEAFGAPKEPAHELADSLIRELGMPRSLTEVGLSSGDLASLAEYTFKDIYCGTNPNPIANPEELIPLLQRAL</sequence>
<dbReference type="EMBL" id="CP013747">
    <property type="protein sequence ID" value="ALV40004.1"/>
    <property type="molecule type" value="Genomic_DNA"/>
</dbReference>
<evidence type="ECO:0000313" key="7">
    <source>
        <dbReference type="Proteomes" id="UP000065151"/>
    </source>
</evidence>
<dbReference type="GO" id="GO:0046872">
    <property type="term" value="F:metal ion binding"/>
    <property type="evidence" value="ECO:0007669"/>
    <property type="project" value="InterPro"/>
</dbReference>
<dbReference type="GO" id="GO:0004022">
    <property type="term" value="F:alcohol dehydrogenase (NAD+) activity"/>
    <property type="evidence" value="ECO:0007669"/>
    <property type="project" value="TreeGrafter"/>
</dbReference>
<dbReference type="Gene3D" id="3.40.50.1970">
    <property type="match status" value="1"/>
</dbReference>
<dbReference type="RefSeq" id="WP_058929214.1">
    <property type="nucleotide sequence ID" value="NZ_CP013747.1"/>
</dbReference>
<organism evidence="6">
    <name type="scientific">Pseudarthrobacter sulfonivorans</name>
    <dbReference type="NCBI Taxonomy" id="121292"/>
    <lineage>
        <taxon>Bacteria</taxon>
        <taxon>Bacillati</taxon>
        <taxon>Actinomycetota</taxon>
        <taxon>Actinomycetes</taxon>
        <taxon>Micrococcales</taxon>
        <taxon>Micrococcaceae</taxon>
        <taxon>Pseudarthrobacter</taxon>
    </lineage>
</organism>
<protein>
    <submittedName>
        <fullName evidence="6">Alcohol dehydrogenase</fullName>
    </submittedName>
</protein>
<name>A0A0U3QI89_9MICC</name>
<keyword evidence="3" id="KW-0520">NAD</keyword>
<dbReference type="KEGG" id="psul:AU252_01495"/>
<dbReference type="InterPro" id="IPR039697">
    <property type="entry name" value="Alcohol_dehydrogenase_Fe"/>
</dbReference>
<gene>
    <name evidence="6" type="ORF">AU252_01495</name>
</gene>
<proteinExistence type="inferred from homology"/>
<accession>A0A0U3QI89</accession>
<evidence type="ECO:0000313" key="6">
    <source>
        <dbReference type="EMBL" id="ALV40004.1"/>
    </source>
</evidence>
<dbReference type="AlphaFoldDB" id="A0A0U3QI89"/>
<dbReference type="Pfam" id="PF00465">
    <property type="entry name" value="Fe-ADH"/>
    <property type="match status" value="1"/>
</dbReference>
<evidence type="ECO:0000256" key="3">
    <source>
        <dbReference type="ARBA" id="ARBA00023027"/>
    </source>
</evidence>
<evidence type="ECO:0000259" key="4">
    <source>
        <dbReference type="Pfam" id="PF00465"/>
    </source>
</evidence>
<dbReference type="PANTHER" id="PTHR11496:SF102">
    <property type="entry name" value="ALCOHOL DEHYDROGENASE 4"/>
    <property type="match status" value="1"/>
</dbReference>
<feature type="domain" description="Fe-containing alcohol dehydrogenase-like C-terminal" evidence="5">
    <location>
        <begin position="203"/>
        <end position="388"/>
    </location>
</feature>
<dbReference type="Pfam" id="PF25137">
    <property type="entry name" value="ADH_Fe_C"/>
    <property type="match status" value="1"/>
</dbReference>
<reference evidence="6 7" key="1">
    <citation type="submission" date="2015-12" db="EMBL/GenBank/DDBJ databases">
        <authorList>
            <person name="Shamseldin A."/>
            <person name="Moawad H."/>
            <person name="Abd El-Rahim W.M."/>
            <person name="Sadowsky M.J."/>
        </authorList>
    </citation>
    <scope>NUCLEOTIDE SEQUENCE [LARGE SCALE GENOMIC DNA]</scope>
    <source>
        <strain evidence="6 7">Ar51</strain>
    </source>
</reference>
<feature type="domain" description="Alcohol dehydrogenase iron-type/glycerol dehydrogenase GldA" evidence="4">
    <location>
        <begin position="13"/>
        <end position="190"/>
    </location>
</feature>
<dbReference type="Proteomes" id="UP000065151">
    <property type="component" value="Chromosome"/>
</dbReference>
<keyword evidence="2" id="KW-0560">Oxidoreductase</keyword>
<dbReference type="InterPro" id="IPR018211">
    <property type="entry name" value="ADH_Fe_CS"/>
</dbReference>
<comment type="similarity">
    <text evidence="1">Belongs to the iron-containing alcohol dehydrogenase family.</text>
</comment>
<dbReference type="InterPro" id="IPR056798">
    <property type="entry name" value="ADH_Fe_C"/>
</dbReference>
<dbReference type="PANTHER" id="PTHR11496">
    <property type="entry name" value="ALCOHOL DEHYDROGENASE"/>
    <property type="match status" value="1"/>
</dbReference>